<dbReference type="InterPro" id="IPR024344">
    <property type="entry name" value="MDMPI_metal-binding"/>
</dbReference>
<proteinExistence type="predicted"/>
<sequence>MELNAVHGETHQEDAEMTGTRADFLSTAHSAAKLLRDPAVAAAWHGPSALPEFSVAGLAGHLAYQILALPPLLTGPVPQEPTITLLEHYNRALWIGTALDDDINVRIRNGGQEISAEGPAALAARVDAALGELTGALGSTANRPVRIHLWGPWSLALDDMLVTRMMELAVHSDDLAVSVGVPTPDFPPSAVETVVDLLSRLAVRRHGPTSVLRALSRAERAPATIAAF</sequence>
<dbReference type="Gene3D" id="1.20.120.450">
    <property type="entry name" value="dinb family like domain"/>
    <property type="match status" value="1"/>
</dbReference>
<evidence type="ECO:0000259" key="1">
    <source>
        <dbReference type="Pfam" id="PF11716"/>
    </source>
</evidence>
<dbReference type="GO" id="GO:0046872">
    <property type="term" value="F:metal ion binding"/>
    <property type="evidence" value="ECO:0007669"/>
    <property type="project" value="InterPro"/>
</dbReference>
<dbReference type="Proteomes" id="UP001143474">
    <property type="component" value="Unassembled WGS sequence"/>
</dbReference>
<dbReference type="AlphaFoldDB" id="A0A9W6I018"/>
<evidence type="ECO:0000313" key="3">
    <source>
        <dbReference type="Proteomes" id="UP001143474"/>
    </source>
</evidence>
<dbReference type="InterPro" id="IPR034660">
    <property type="entry name" value="DinB/YfiT-like"/>
</dbReference>
<name>A0A9W6I018_9ACTN</name>
<reference evidence="2" key="2">
    <citation type="submission" date="2023-01" db="EMBL/GenBank/DDBJ databases">
        <authorList>
            <person name="Sun Q."/>
            <person name="Evtushenko L."/>
        </authorList>
    </citation>
    <scope>NUCLEOTIDE SEQUENCE</scope>
    <source>
        <strain evidence="2">VKM Ac-2007</strain>
    </source>
</reference>
<gene>
    <name evidence="2" type="ORF">GCM10017600_28720</name>
</gene>
<organism evidence="2 3">
    <name type="scientific">Streptosporangium carneum</name>
    <dbReference type="NCBI Taxonomy" id="47481"/>
    <lineage>
        <taxon>Bacteria</taxon>
        <taxon>Bacillati</taxon>
        <taxon>Actinomycetota</taxon>
        <taxon>Actinomycetes</taxon>
        <taxon>Streptosporangiales</taxon>
        <taxon>Streptosporangiaceae</taxon>
        <taxon>Streptosporangium</taxon>
    </lineage>
</organism>
<evidence type="ECO:0000313" key="2">
    <source>
        <dbReference type="EMBL" id="GLK09466.1"/>
    </source>
</evidence>
<dbReference type="SUPFAM" id="SSF109854">
    <property type="entry name" value="DinB/YfiT-like putative metalloenzymes"/>
    <property type="match status" value="1"/>
</dbReference>
<protein>
    <recommendedName>
        <fullName evidence="1">Mycothiol-dependent maleylpyruvate isomerase metal-binding domain-containing protein</fullName>
    </recommendedName>
</protein>
<feature type="domain" description="Mycothiol-dependent maleylpyruvate isomerase metal-binding" evidence="1">
    <location>
        <begin position="31"/>
        <end position="176"/>
    </location>
</feature>
<comment type="caution">
    <text evidence="2">The sequence shown here is derived from an EMBL/GenBank/DDBJ whole genome shotgun (WGS) entry which is preliminary data.</text>
</comment>
<keyword evidence="3" id="KW-1185">Reference proteome</keyword>
<dbReference type="EMBL" id="BSEV01000005">
    <property type="protein sequence ID" value="GLK09466.1"/>
    <property type="molecule type" value="Genomic_DNA"/>
</dbReference>
<reference evidence="2" key="1">
    <citation type="journal article" date="2014" name="Int. J. Syst. Evol. Microbiol.">
        <title>Complete genome sequence of Corynebacterium casei LMG S-19264T (=DSM 44701T), isolated from a smear-ripened cheese.</title>
        <authorList>
            <consortium name="US DOE Joint Genome Institute (JGI-PGF)"/>
            <person name="Walter F."/>
            <person name="Albersmeier A."/>
            <person name="Kalinowski J."/>
            <person name="Ruckert C."/>
        </authorList>
    </citation>
    <scope>NUCLEOTIDE SEQUENCE</scope>
    <source>
        <strain evidence="2">VKM Ac-2007</strain>
    </source>
</reference>
<dbReference type="Pfam" id="PF11716">
    <property type="entry name" value="MDMPI_N"/>
    <property type="match status" value="1"/>
</dbReference>
<accession>A0A9W6I018</accession>